<sequence>MAKRQDMDWRGQQDSRETIEGAAKVVQVRDNDVDFERHLGGIHAASWIWRITQRWDALKVSLRFLA</sequence>
<name>A0A2K5XAV0_MANLE</name>
<dbReference type="OMA" id="RWDALKV"/>
<proteinExistence type="predicted"/>
<dbReference type="GeneTree" id="ENSGT00910000147888"/>
<keyword evidence="2" id="KW-1185">Reference proteome</keyword>
<evidence type="ECO:0000313" key="1">
    <source>
        <dbReference type="Ensembl" id="ENSMLEP00000000453.1"/>
    </source>
</evidence>
<accession>A0A2K5XAV0</accession>
<protein>
    <submittedName>
        <fullName evidence="1">Uncharacterized protein</fullName>
    </submittedName>
</protein>
<organism evidence="1 2">
    <name type="scientific">Mandrillus leucophaeus</name>
    <name type="common">Drill</name>
    <name type="synonym">Papio leucophaeus</name>
    <dbReference type="NCBI Taxonomy" id="9568"/>
    <lineage>
        <taxon>Eukaryota</taxon>
        <taxon>Metazoa</taxon>
        <taxon>Chordata</taxon>
        <taxon>Craniata</taxon>
        <taxon>Vertebrata</taxon>
        <taxon>Euteleostomi</taxon>
        <taxon>Mammalia</taxon>
        <taxon>Eutheria</taxon>
        <taxon>Euarchontoglires</taxon>
        <taxon>Primates</taxon>
        <taxon>Haplorrhini</taxon>
        <taxon>Catarrhini</taxon>
        <taxon>Cercopithecidae</taxon>
        <taxon>Cercopithecinae</taxon>
        <taxon>Mandrillus</taxon>
    </lineage>
</organism>
<dbReference type="Proteomes" id="UP000233140">
    <property type="component" value="Unassembled WGS sequence"/>
</dbReference>
<reference evidence="1" key="1">
    <citation type="submission" date="2025-08" db="UniProtKB">
        <authorList>
            <consortium name="Ensembl"/>
        </authorList>
    </citation>
    <scope>IDENTIFICATION</scope>
</reference>
<reference evidence="1" key="2">
    <citation type="submission" date="2025-09" db="UniProtKB">
        <authorList>
            <consortium name="Ensembl"/>
        </authorList>
    </citation>
    <scope>IDENTIFICATION</scope>
</reference>
<dbReference type="AlphaFoldDB" id="A0A2K5XAV0"/>
<evidence type="ECO:0000313" key="2">
    <source>
        <dbReference type="Proteomes" id="UP000233140"/>
    </source>
</evidence>
<dbReference type="Ensembl" id="ENSMLET00000001446.1">
    <property type="protein sequence ID" value="ENSMLEP00000000453.1"/>
    <property type="gene ID" value="ENSMLEG00000001304.1"/>
</dbReference>